<accession>A0AA88XT78</accession>
<dbReference type="InterPro" id="IPR001878">
    <property type="entry name" value="Znf_CCHC"/>
</dbReference>
<dbReference type="GO" id="GO:0008270">
    <property type="term" value="F:zinc ion binding"/>
    <property type="evidence" value="ECO:0007669"/>
    <property type="project" value="UniProtKB-KW"/>
</dbReference>
<protein>
    <recommendedName>
        <fullName evidence="3">CCHC-type domain-containing protein</fullName>
    </recommendedName>
</protein>
<dbReference type="Proteomes" id="UP001186944">
    <property type="component" value="Unassembled WGS sequence"/>
</dbReference>
<sequence>MSQYGNVVPNSIRRGTIKGTDIQNGTRYLSIVGCAPTLPVRTTVGRFDIRIFANNNRTPCVRCNEKGHPSYRCPQKGLKLCRICNESDHIARDCPSRQSPICYYCNEPGHVQRNCPVKDVEIYGGEYASEIRDGRRFDDDAHEPQNVTQPIAVVELIENVRESEENDQTNNQNMSVILGASNVRRMNIKDARVIDASISGATLFSVRQTLDKARSTLKEDANITKVVLSLGTNYVSQNKSDPEQVILNLTSAVNEVKQEFPVAQLGICGIIPRKGRSDRVKNFNSIAESVNRYAIKLCARDDLCTYIDTPAIFTRNGILAVEFYDSNDPSGLHINQSGAGKMLDKIMAYVHSSTSPFEAHLFNIPRNRKRFMSHSTPPSADKQVSKMSKSGSPDVPDQDHT</sequence>
<dbReference type="GO" id="GO:0003723">
    <property type="term" value="F:RNA binding"/>
    <property type="evidence" value="ECO:0007669"/>
    <property type="project" value="InterPro"/>
</dbReference>
<keyword evidence="5" id="KW-1185">Reference proteome</keyword>
<dbReference type="InterPro" id="IPR042509">
    <property type="entry name" value="ZCCHC3"/>
</dbReference>
<dbReference type="InterPro" id="IPR013830">
    <property type="entry name" value="SGNH_hydro"/>
</dbReference>
<feature type="domain" description="CCHC-type" evidence="3">
    <location>
        <begin position="60"/>
        <end position="75"/>
    </location>
</feature>
<dbReference type="EMBL" id="VSWD01000010">
    <property type="protein sequence ID" value="KAK3091907.1"/>
    <property type="molecule type" value="Genomic_DNA"/>
</dbReference>
<feature type="region of interest" description="Disordered" evidence="2">
    <location>
        <begin position="370"/>
        <end position="401"/>
    </location>
</feature>
<evidence type="ECO:0000313" key="5">
    <source>
        <dbReference type="Proteomes" id="UP001186944"/>
    </source>
</evidence>
<reference evidence="4" key="1">
    <citation type="submission" date="2019-08" db="EMBL/GenBank/DDBJ databases">
        <title>The improved chromosome-level genome for the pearl oyster Pinctada fucata martensii using PacBio sequencing and Hi-C.</title>
        <authorList>
            <person name="Zheng Z."/>
        </authorList>
    </citation>
    <scope>NUCLEOTIDE SEQUENCE</scope>
    <source>
        <strain evidence="4">ZZ-2019</strain>
        <tissue evidence="4">Adductor muscle</tissue>
    </source>
</reference>
<gene>
    <name evidence="4" type="ORF">FSP39_023596</name>
</gene>
<organism evidence="4 5">
    <name type="scientific">Pinctada imbricata</name>
    <name type="common">Atlantic pearl-oyster</name>
    <name type="synonym">Pinctada martensii</name>
    <dbReference type="NCBI Taxonomy" id="66713"/>
    <lineage>
        <taxon>Eukaryota</taxon>
        <taxon>Metazoa</taxon>
        <taxon>Spiralia</taxon>
        <taxon>Lophotrochozoa</taxon>
        <taxon>Mollusca</taxon>
        <taxon>Bivalvia</taxon>
        <taxon>Autobranchia</taxon>
        <taxon>Pteriomorphia</taxon>
        <taxon>Pterioida</taxon>
        <taxon>Pterioidea</taxon>
        <taxon>Pteriidae</taxon>
        <taxon>Pinctada</taxon>
    </lineage>
</organism>
<dbReference type="Pfam" id="PF00098">
    <property type="entry name" value="zf-CCHC"/>
    <property type="match status" value="2"/>
</dbReference>
<evidence type="ECO:0000256" key="1">
    <source>
        <dbReference type="PROSITE-ProRule" id="PRU00047"/>
    </source>
</evidence>
<evidence type="ECO:0000259" key="3">
    <source>
        <dbReference type="PROSITE" id="PS50158"/>
    </source>
</evidence>
<dbReference type="Pfam" id="PF13472">
    <property type="entry name" value="Lipase_GDSL_2"/>
    <property type="match status" value="1"/>
</dbReference>
<feature type="domain" description="CCHC-type" evidence="3">
    <location>
        <begin position="81"/>
        <end position="96"/>
    </location>
</feature>
<evidence type="ECO:0000256" key="2">
    <source>
        <dbReference type="SAM" id="MobiDB-lite"/>
    </source>
</evidence>
<keyword evidence="1" id="KW-0862">Zinc</keyword>
<dbReference type="PANTHER" id="PTHR22639">
    <property type="entry name" value="GAG-RELATED PROTEIN"/>
    <property type="match status" value="1"/>
</dbReference>
<feature type="domain" description="CCHC-type" evidence="3">
    <location>
        <begin position="102"/>
        <end position="116"/>
    </location>
</feature>
<dbReference type="GO" id="GO:0002218">
    <property type="term" value="P:activation of innate immune response"/>
    <property type="evidence" value="ECO:0007669"/>
    <property type="project" value="InterPro"/>
</dbReference>
<comment type="caution">
    <text evidence="4">The sequence shown here is derived from an EMBL/GenBank/DDBJ whole genome shotgun (WGS) entry which is preliminary data.</text>
</comment>
<keyword evidence="1" id="KW-0863">Zinc-finger</keyword>
<dbReference type="Gene3D" id="3.40.50.1110">
    <property type="entry name" value="SGNH hydrolase"/>
    <property type="match status" value="1"/>
</dbReference>
<dbReference type="GO" id="GO:0003690">
    <property type="term" value="F:double-stranded DNA binding"/>
    <property type="evidence" value="ECO:0007669"/>
    <property type="project" value="InterPro"/>
</dbReference>
<dbReference type="PANTHER" id="PTHR22639:SF3">
    <property type="entry name" value="ZINC FINGER CCHC DOMAIN-CONTAINING PROTEIN 3"/>
    <property type="match status" value="1"/>
</dbReference>
<name>A0AA88XT78_PINIB</name>
<dbReference type="InterPro" id="IPR036875">
    <property type="entry name" value="Znf_CCHC_sf"/>
</dbReference>
<dbReference type="PROSITE" id="PS50158">
    <property type="entry name" value="ZF_CCHC"/>
    <property type="match status" value="3"/>
</dbReference>
<dbReference type="AlphaFoldDB" id="A0AA88XT78"/>
<dbReference type="SMART" id="SM00343">
    <property type="entry name" value="ZnF_C2HC"/>
    <property type="match status" value="3"/>
</dbReference>
<dbReference type="Gene3D" id="4.10.60.10">
    <property type="entry name" value="Zinc finger, CCHC-type"/>
    <property type="match status" value="2"/>
</dbReference>
<keyword evidence="1" id="KW-0479">Metal-binding</keyword>
<dbReference type="SUPFAM" id="SSF52266">
    <property type="entry name" value="SGNH hydrolase"/>
    <property type="match status" value="1"/>
</dbReference>
<dbReference type="InterPro" id="IPR036514">
    <property type="entry name" value="SGNH_hydro_sf"/>
</dbReference>
<dbReference type="SUPFAM" id="SSF57756">
    <property type="entry name" value="Retrovirus zinc finger-like domains"/>
    <property type="match status" value="1"/>
</dbReference>
<proteinExistence type="predicted"/>
<evidence type="ECO:0000313" key="4">
    <source>
        <dbReference type="EMBL" id="KAK3091907.1"/>
    </source>
</evidence>